<dbReference type="OrthoDB" id="408954at2759"/>
<evidence type="ECO:0000313" key="7">
    <source>
        <dbReference type="EMBL" id="KAJ8042042.1"/>
    </source>
</evidence>
<comment type="subcellular location">
    <subcellularLocation>
        <location evidence="1">Membrane</location>
    </subcellularLocation>
</comment>
<proteinExistence type="predicted"/>
<feature type="domain" description="Fatty acid hydroxylase" evidence="6">
    <location>
        <begin position="124"/>
        <end position="253"/>
    </location>
</feature>
<evidence type="ECO:0000313" key="8">
    <source>
        <dbReference type="Proteomes" id="UP001152320"/>
    </source>
</evidence>
<feature type="transmembrane region" description="Helical" evidence="5">
    <location>
        <begin position="31"/>
        <end position="58"/>
    </location>
</feature>
<keyword evidence="3 5" id="KW-1133">Transmembrane helix</keyword>
<keyword evidence="2 5" id="KW-0812">Transmembrane</keyword>
<dbReference type="GO" id="GO:0005506">
    <property type="term" value="F:iron ion binding"/>
    <property type="evidence" value="ECO:0007669"/>
    <property type="project" value="InterPro"/>
</dbReference>
<evidence type="ECO:0000256" key="4">
    <source>
        <dbReference type="ARBA" id="ARBA00023136"/>
    </source>
</evidence>
<sequence length="308" mass="36061">MDEVLKILDDYIFTPFLYPASWPTDYWLRQLLSLLIIVYTGATTLYFVTASLCYAFLFDKRLMNHPKFLKNQIRTEIKCSLMSMPLMNIPTAAMFFLHHRGYGKTYDGVSSSVWLGYMSLPVEFVLVVAFTDMMIYWIHRAFHHKLLYSAIHKPHHAFKVPSPFASHAFHPVDGFMQSFPYHLFPFIFPLNKYLYLIFFVLVNFWTVSIHDGDCKIPDLLKPFINGSAHHTDHHLYYNYNYGQFFTLWDRLAGSYRNPSTFEEKGPLHHVIKKNKVDSCQEYSEAKSVHPSGWAKSLKRNDALRLTTS</sequence>
<comment type="caution">
    <text evidence="7">The sequence shown here is derived from an EMBL/GenBank/DDBJ whole genome shotgun (WGS) entry which is preliminary data.</text>
</comment>
<protein>
    <submittedName>
        <fullName evidence="7">Lathosterol oxidase</fullName>
    </submittedName>
</protein>
<dbReference type="InterPro" id="IPR006694">
    <property type="entry name" value="Fatty_acid_hydroxylase"/>
</dbReference>
<dbReference type="GO" id="GO:0016020">
    <property type="term" value="C:membrane"/>
    <property type="evidence" value="ECO:0007669"/>
    <property type="project" value="UniProtKB-SubCell"/>
</dbReference>
<dbReference type="GO" id="GO:0016491">
    <property type="term" value="F:oxidoreductase activity"/>
    <property type="evidence" value="ECO:0007669"/>
    <property type="project" value="InterPro"/>
</dbReference>
<reference evidence="7" key="1">
    <citation type="submission" date="2021-10" db="EMBL/GenBank/DDBJ databases">
        <title>Tropical sea cucumber genome reveals ecological adaptation and Cuvierian tubules defense mechanism.</title>
        <authorList>
            <person name="Chen T."/>
        </authorList>
    </citation>
    <scope>NUCLEOTIDE SEQUENCE</scope>
    <source>
        <strain evidence="7">Nanhai2018</strain>
        <tissue evidence="7">Muscle</tissue>
    </source>
</reference>
<dbReference type="Proteomes" id="UP001152320">
    <property type="component" value="Chromosome 5"/>
</dbReference>
<dbReference type="Pfam" id="PF04116">
    <property type="entry name" value="FA_hydroxylase"/>
    <property type="match status" value="1"/>
</dbReference>
<evidence type="ECO:0000256" key="2">
    <source>
        <dbReference type="ARBA" id="ARBA00022692"/>
    </source>
</evidence>
<dbReference type="EMBL" id="JAIZAY010000005">
    <property type="protein sequence ID" value="KAJ8042042.1"/>
    <property type="molecule type" value="Genomic_DNA"/>
</dbReference>
<accession>A0A9Q1HAJ3</accession>
<feature type="transmembrane region" description="Helical" evidence="5">
    <location>
        <begin position="117"/>
        <end position="138"/>
    </location>
</feature>
<evidence type="ECO:0000256" key="3">
    <source>
        <dbReference type="ARBA" id="ARBA00022989"/>
    </source>
</evidence>
<evidence type="ECO:0000256" key="1">
    <source>
        <dbReference type="ARBA" id="ARBA00004370"/>
    </source>
</evidence>
<dbReference type="AlphaFoldDB" id="A0A9Q1HAJ3"/>
<evidence type="ECO:0000259" key="6">
    <source>
        <dbReference type="Pfam" id="PF04116"/>
    </source>
</evidence>
<dbReference type="PANTHER" id="PTHR11863">
    <property type="entry name" value="STEROL DESATURASE"/>
    <property type="match status" value="1"/>
</dbReference>
<gene>
    <name evidence="7" type="ORF">HOLleu_13008</name>
</gene>
<dbReference type="GO" id="GO:0008610">
    <property type="term" value="P:lipid biosynthetic process"/>
    <property type="evidence" value="ECO:0007669"/>
    <property type="project" value="InterPro"/>
</dbReference>
<dbReference type="InterPro" id="IPR050307">
    <property type="entry name" value="Sterol_Desaturase_Related"/>
</dbReference>
<feature type="transmembrane region" description="Helical" evidence="5">
    <location>
        <begin position="193"/>
        <end position="210"/>
    </location>
</feature>
<keyword evidence="8" id="KW-1185">Reference proteome</keyword>
<name>A0A9Q1HAJ3_HOLLE</name>
<keyword evidence="4 5" id="KW-0472">Membrane</keyword>
<organism evidence="7 8">
    <name type="scientific">Holothuria leucospilota</name>
    <name type="common">Black long sea cucumber</name>
    <name type="synonym">Mertensiothuria leucospilota</name>
    <dbReference type="NCBI Taxonomy" id="206669"/>
    <lineage>
        <taxon>Eukaryota</taxon>
        <taxon>Metazoa</taxon>
        <taxon>Echinodermata</taxon>
        <taxon>Eleutherozoa</taxon>
        <taxon>Echinozoa</taxon>
        <taxon>Holothuroidea</taxon>
        <taxon>Aspidochirotacea</taxon>
        <taxon>Aspidochirotida</taxon>
        <taxon>Holothuriidae</taxon>
        <taxon>Holothuria</taxon>
    </lineage>
</organism>
<evidence type="ECO:0000256" key="5">
    <source>
        <dbReference type="SAM" id="Phobius"/>
    </source>
</evidence>